<evidence type="ECO:0000256" key="1">
    <source>
        <dbReference type="ARBA" id="ARBA00005791"/>
    </source>
</evidence>
<dbReference type="EMBL" id="CP149822">
    <property type="protein sequence ID" value="WZN42692.1"/>
    <property type="molecule type" value="Genomic_DNA"/>
</dbReference>
<organism evidence="7 8">
    <name type="scientific">Chitinophaga pollutisoli</name>
    <dbReference type="NCBI Taxonomy" id="3133966"/>
    <lineage>
        <taxon>Bacteria</taxon>
        <taxon>Pseudomonadati</taxon>
        <taxon>Bacteroidota</taxon>
        <taxon>Chitinophagia</taxon>
        <taxon>Chitinophagales</taxon>
        <taxon>Chitinophagaceae</taxon>
        <taxon>Chitinophaga</taxon>
    </lineage>
</organism>
<evidence type="ECO:0000313" key="8">
    <source>
        <dbReference type="Proteomes" id="UP001485459"/>
    </source>
</evidence>
<evidence type="ECO:0000256" key="2">
    <source>
        <dbReference type="ARBA" id="ARBA00022729"/>
    </source>
</evidence>
<feature type="domain" description="Thioredoxin" evidence="6">
    <location>
        <begin position="1"/>
        <end position="171"/>
    </location>
</feature>
<dbReference type="PANTHER" id="PTHR13887">
    <property type="entry name" value="GLUTATHIONE S-TRANSFERASE KAPPA"/>
    <property type="match status" value="1"/>
</dbReference>
<keyword evidence="3" id="KW-0560">Oxidoreductase</keyword>
<dbReference type="SUPFAM" id="SSF52833">
    <property type="entry name" value="Thioredoxin-like"/>
    <property type="match status" value="1"/>
</dbReference>
<dbReference type="InterPro" id="IPR012336">
    <property type="entry name" value="Thioredoxin-like_fold"/>
</dbReference>
<evidence type="ECO:0000256" key="4">
    <source>
        <dbReference type="ARBA" id="ARBA00023157"/>
    </source>
</evidence>
<proteinExistence type="inferred from homology"/>
<dbReference type="Pfam" id="PF13462">
    <property type="entry name" value="Thioredoxin_4"/>
    <property type="match status" value="1"/>
</dbReference>
<dbReference type="Gene3D" id="3.40.30.10">
    <property type="entry name" value="Glutaredoxin"/>
    <property type="match status" value="1"/>
</dbReference>
<dbReference type="PANTHER" id="PTHR13887:SF14">
    <property type="entry name" value="DISULFIDE BOND FORMATION PROTEIN D"/>
    <property type="match status" value="1"/>
</dbReference>
<keyword evidence="8" id="KW-1185">Reference proteome</keyword>
<evidence type="ECO:0000256" key="5">
    <source>
        <dbReference type="ARBA" id="ARBA00023284"/>
    </source>
</evidence>
<name>A0ABZ2YT11_9BACT</name>
<dbReference type="InterPro" id="IPR013766">
    <property type="entry name" value="Thioredoxin_domain"/>
</dbReference>
<keyword evidence="4" id="KW-1015">Disulfide bond</keyword>
<sequence>MAKLTPPPGPQDHARGNEGAPVTLVEYGDFQCPHCGHAFPAVEDIIQKMGNGLRFVYRHFPLSASHPMAKAAAIAAEAAGRQGKFWEMHHLIFKNQDQLSPETLFAIAQKTGIDLKQFSNDIQDPALEEKVDADFESGVRSGVNGTPSFFINGHKYNGSYDEESLMASLTF</sequence>
<reference evidence="8" key="1">
    <citation type="submission" date="2024-03" db="EMBL/GenBank/DDBJ databases">
        <title>Chitinophaga horti sp. nov., isolated from garden soil.</title>
        <authorList>
            <person name="Lee D.S."/>
            <person name="Han D.M."/>
            <person name="Baek J.H."/>
            <person name="Choi D.G."/>
            <person name="Jeon J.H."/>
            <person name="Jeon C.O."/>
        </authorList>
    </citation>
    <scope>NUCLEOTIDE SEQUENCE [LARGE SCALE GENOMIC DNA]</scope>
    <source>
        <strain evidence="8">GPA1</strain>
    </source>
</reference>
<dbReference type="PROSITE" id="PS51352">
    <property type="entry name" value="THIOREDOXIN_2"/>
    <property type="match status" value="1"/>
</dbReference>
<evidence type="ECO:0000256" key="3">
    <source>
        <dbReference type="ARBA" id="ARBA00023002"/>
    </source>
</evidence>
<accession>A0ABZ2YT11</accession>
<gene>
    <name evidence="7" type="ORF">WJU16_06545</name>
</gene>
<dbReference type="RefSeq" id="WP_341837526.1">
    <property type="nucleotide sequence ID" value="NZ_CP149822.1"/>
</dbReference>
<keyword evidence="2" id="KW-0732">Signal</keyword>
<protein>
    <submittedName>
        <fullName evidence="7">Thioredoxin domain-containing protein</fullName>
    </submittedName>
</protein>
<evidence type="ECO:0000313" key="7">
    <source>
        <dbReference type="EMBL" id="WZN42692.1"/>
    </source>
</evidence>
<keyword evidence="5" id="KW-0676">Redox-active center</keyword>
<dbReference type="Proteomes" id="UP001485459">
    <property type="component" value="Chromosome"/>
</dbReference>
<evidence type="ECO:0000259" key="6">
    <source>
        <dbReference type="PROSITE" id="PS51352"/>
    </source>
</evidence>
<comment type="similarity">
    <text evidence="1">Belongs to the thioredoxin family. DsbA subfamily.</text>
</comment>
<dbReference type="InterPro" id="IPR036249">
    <property type="entry name" value="Thioredoxin-like_sf"/>
</dbReference>